<evidence type="ECO:0000313" key="1">
    <source>
        <dbReference type="EMBL" id="KFB43054.1"/>
    </source>
</evidence>
<dbReference type="EMBL" id="ATLV01018377">
    <property type="status" value="NOT_ANNOTATED_CDS"/>
    <property type="molecule type" value="Genomic_DNA"/>
</dbReference>
<dbReference type="EnsemblMetazoa" id="ASIC010730-RA">
    <property type="protein sequence ID" value="ASIC010730-PA"/>
    <property type="gene ID" value="ASIC010730"/>
</dbReference>
<protein>
    <submittedName>
        <fullName evidence="1 2">Beta-lactamase</fullName>
    </submittedName>
</protein>
<dbReference type="VEuPathDB" id="VectorBase:ASIC010730"/>
<evidence type="ECO:0000313" key="2">
    <source>
        <dbReference type="EnsemblMetazoa" id="ASIC010730-PA"/>
    </source>
</evidence>
<sequence>MHSTGGLGPVERSNDALRGLTSSEWKDVDLSIWAGQLVDFAGEPRVALPENDPPGGSFHQCFHAMCALL</sequence>
<accession>A0A084VYL0</accession>
<proteinExistence type="predicted"/>
<dbReference type="Proteomes" id="UP000030765">
    <property type="component" value="Unassembled WGS sequence"/>
</dbReference>
<gene>
    <name evidence="1" type="ORF">ZHAS_00010730</name>
</gene>
<evidence type="ECO:0000313" key="3">
    <source>
        <dbReference type="Proteomes" id="UP000030765"/>
    </source>
</evidence>
<keyword evidence="3" id="KW-1185">Reference proteome</keyword>
<name>A0A084VYL0_ANOSI</name>
<organism evidence="1">
    <name type="scientific">Anopheles sinensis</name>
    <name type="common">Mosquito</name>
    <dbReference type="NCBI Taxonomy" id="74873"/>
    <lineage>
        <taxon>Eukaryota</taxon>
        <taxon>Metazoa</taxon>
        <taxon>Ecdysozoa</taxon>
        <taxon>Arthropoda</taxon>
        <taxon>Hexapoda</taxon>
        <taxon>Insecta</taxon>
        <taxon>Pterygota</taxon>
        <taxon>Neoptera</taxon>
        <taxon>Endopterygota</taxon>
        <taxon>Diptera</taxon>
        <taxon>Nematocera</taxon>
        <taxon>Culicoidea</taxon>
        <taxon>Culicidae</taxon>
        <taxon>Anophelinae</taxon>
        <taxon>Anopheles</taxon>
    </lineage>
</organism>
<dbReference type="EMBL" id="KE525231">
    <property type="protein sequence ID" value="KFB43054.1"/>
    <property type="molecule type" value="Genomic_DNA"/>
</dbReference>
<reference evidence="1 3" key="1">
    <citation type="journal article" date="2014" name="BMC Genomics">
        <title>Genome sequence of Anopheles sinensis provides insight into genetics basis of mosquito competence for malaria parasites.</title>
        <authorList>
            <person name="Zhou D."/>
            <person name="Zhang D."/>
            <person name="Ding G."/>
            <person name="Shi L."/>
            <person name="Hou Q."/>
            <person name="Ye Y."/>
            <person name="Xu Y."/>
            <person name="Zhou H."/>
            <person name="Xiong C."/>
            <person name="Li S."/>
            <person name="Yu J."/>
            <person name="Hong S."/>
            <person name="Yu X."/>
            <person name="Zou P."/>
            <person name="Chen C."/>
            <person name="Chang X."/>
            <person name="Wang W."/>
            <person name="Lv Y."/>
            <person name="Sun Y."/>
            <person name="Ma L."/>
            <person name="Shen B."/>
            <person name="Zhu C."/>
        </authorList>
    </citation>
    <scope>NUCLEOTIDE SEQUENCE [LARGE SCALE GENOMIC DNA]</scope>
</reference>
<dbReference type="AlphaFoldDB" id="A0A084VYL0"/>
<reference evidence="2" key="2">
    <citation type="submission" date="2020-05" db="UniProtKB">
        <authorList>
            <consortium name="EnsemblMetazoa"/>
        </authorList>
    </citation>
    <scope>IDENTIFICATION</scope>
</reference>